<dbReference type="RefSeq" id="WP_318103378.1">
    <property type="nucleotide sequence ID" value="NZ_CP137573.1"/>
</dbReference>
<accession>A0ABZ0LS84</accession>
<dbReference type="InterPro" id="IPR011335">
    <property type="entry name" value="Restrct_endonuc-II-like"/>
</dbReference>
<dbReference type="SUPFAM" id="SSF52980">
    <property type="entry name" value="Restriction endonuclease-like"/>
    <property type="match status" value="1"/>
</dbReference>
<proteinExistence type="predicted"/>
<reference evidence="1 2" key="1">
    <citation type="submission" date="2023-10" db="EMBL/GenBank/DDBJ databases">
        <title>The genome sequence of Streptomyces sp. HUAS YS2.</title>
        <authorList>
            <person name="Mo P."/>
        </authorList>
    </citation>
    <scope>NUCLEOTIDE SEQUENCE [LARGE SCALE GENOMIC DNA]</scope>
    <source>
        <strain evidence="1 2">HUAS YS2</strain>
    </source>
</reference>
<dbReference type="Proteomes" id="UP001301731">
    <property type="component" value="Chromosome"/>
</dbReference>
<evidence type="ECO:0000313" key="2">
    <source>
        <dbReference type="Proteomes" id="UP001301731"/>
    </source>
</evidence>
<keyword evidence="2" id="KW-1185">Reference proteome</keyword>
<protein>
    <recommendedName>
        <fullName evidence="3">DUF559 domain-containing protein</fullName>
    </recommendedName>
</protein>
<name>A0ABZ0LS84_9ACTN</name>
<dbReference type="EMBL" id="CP137573">
    <property type="protein sequence ID" value="WOX22344.1"/>
    <property type="molecule type" value="Genomic_DNA"/>
</dbReference>
<organism evidence="1 2">
    <name type="scientific">Streptomyces solicathayae</name>
    <dbReference type="NCBI Taxonomy" id="3081768"/>
    <lineage>
        <taxon>Bacteria</taxon>
        <taxon>Bacillati</taxon>
        <taxon>Actinomycetota</taxon>
        <taxon>Actinomycetes</taxon>
        <taxon>Kitasatosporales</taxon>
        <taxon>Streptomycetaceae</taxon>
        <taxon>Streptomyces</taxon>
    </lineage>
</organism>
<sequence length="334" mass="36138">MRDLTVMARGGILLTAWAQAAGVPPGRLRGVLRAEGWQPVCRGAWAVPGRDVDWRVRATAIQLLSPHLVCSHRTAAAVLRIELLTGEPDMTTLEFLHPCTSAERPGVRVHRAPGLGERDHVVRRGLRVTTPARTAADLMRHTRCRDEAVVVADSALARRVIRGVRREALVRPEALAAELSARRPGAPAARAWLRLADPAAGSPAETVARLRMHDAGLHPESQPVLRAPNGRTVRPDFYFRAAGLVVEIEGYAFHGTRHAHERDIRRFNDLSGCPGVRRILRFTAAEVFRHPERVIATVRTALAAATPTAAATASGHAPKGLAPDVTCSVSAPVL</sequence>
<evidence type="ECO:0008006" key="3">
    <source>
        <dbReference type="Google" id="ProtNLM"/>
    </source>
</evidence>
<evidence type="ECO:0000313" key="1">
    <source>
        <dbReference type="EMBL" id="WOX22344.1"/>
    </source>
</evidence>
<gene>
    <name evidence="1" type="ORF">R2D22_13445</name>
</gene>